<dbReference type="Gene3D" id="2.60.40.420">
    <property type="entry name" value="Cupredoxins - blue copper proteins"/>
    <property type="match status" value="1"/>
</dbReference>
<evidence type="ECO:0000256" key="1">
    <source>
        <dbReference type="SAM" id="Phobius"/>
    </source>
</evidence>
<keyword evidence="1" id="KW-1133">Transmembrane helix</keyword>
<organism evidence="2 3">
    <name type="scientific">Leptospira idonii</name>
    <dbReference type="NCBI Taxonomy" id="1193500"/>
    <lineage>
        <taxon>Bacteria</taxon>
        <taxon>Pseudomonadati</taxon>
        <taxon>Spirochaetota</taxon>
        <taxon>Spirochaetia</taxon>
        <taxon>Leptospirales</taxon>
        <taxon>Leptospiraceae</taxon>
        <taxon>Leptospira</taxon>
    </lineage>
</organism>
<dbReference type="Gene3D" id="2.160.20.10">
    <property type="entry name" value="Single-stranded right-handed beta-helix, Pectin lyase-like"/>
    <property type="match status" value="1"/>
</dbReference>
<evidence type="ECO:0000313" key="2">
    <source>
        <dbReference type="EMBL" id="TGN17301.1"/>
    </source>
</evidence>
<name>A0A4R9LXZ0_9LEPT</name>
<feature type="transmembrane region" description="Helical" evidence="1">
    <location>
        <begin position="643"/>
        <end position="666"/>
    </location>
</feature>
<dbReference type="InterPro" id="IPR012334">
    <property type="entry name" value="Pectin_lyas_fold"/>
</dbReference>
<comment type="caution">
    <text evidence="2">The sequence shown here is derived from an EMBL/GenBank/DDBJ whole genome shotgun (WGS) entry which is preliminary data.</text>
</comment>
<feature type="transmembrane region" description="Helical" evidence="1">
    <location>
        <begin position="610"/>
        <end position="631"/>
    </location>
</feature>
<gene>
    <name evidence="2" type="ORF">EHS15_17330</name>
</gene>
<feature type="transmembrane region" description="Helical" evidence="1">
    <location>
        <begin position="575"/>
        <end position="598"/>
    </location>
</feature>
<dbReference type="SMART" id="SM00710">
    <property type="entry name" value="PbH1"/>
    <property type="match status" value="5"/>
</dbReference>
<dbReference type="Proteomes" id="UP000298058">
    <property type="component" value="Unassembled WGS sequence"/>
</dbReference>
<dbReference type="InterPro" id="IPR008972">
    <property type="entry name" value="Cupredoxin"/>
</dbReference>
<dbReference type="SUPFAM" id="SSF51126">
    <property type="entry name" value="Pectin lyase-like"/>
    <property type="match status" value="1"/>
</dbReference>
<keyword evidence="3" id="KW-1185">Reference proteome</keyword>
<reference evidence="2" key="1">
    <citation type="journal article" date="2019" name="PLoS Negl. Trop. Dis.">
        <title>Revisiting the worldwide diversity of Leptospira species in the environment.</title>
        <authorList>
            <person name="Vincent A.T."/>
            <person name="Schiettekatte O."/>
            <person name="Bourhy P."/>
            <person name="Veyrier F.J."/>
            <person name="Picardeau M."/>
        </authorList>
    </citation>
    <scope>NUCLEOTIDE SEQUENCE [LARGE SCALE GENOMIC DNA]</scope>
    <source>
        <strain evidence="2">201300427</strain>
    </source>
</reference>
<proteinExistence type="predicted"/>
<dbReference type="SUPFAM" id="SSF49503">
    <property type="entry name" value="Cupredoxins"/>
    <property type="match status" value="1"/>
</dbReference>
<keyword evidence="1" id="KW-0472">Membrane</keyword>
<dbReference type="InterPro" id="IPR006626">
    <property type="entry name" value="PbH1"/>
</dbReference>
<dbReference type="EMBL" id="RQHW01000078">
    <property type="protein sequence ID" value="TGN17301.1"/>
    <property type="molecule type" value="Genomic_DNA"/>
</dbReference>
<accession>A0A4R9LXZ0</accession>
<keyword evidence="1" id="KW-0812">Transmembrane</keyword>
<evidence type="ECO:0000313" key="3">
    <source>
        <dbReference type="Proteomes" id="UP000298058"/>
    </source>
</evidence>
<protein>
    <submittedName>
        <fullName evidence="2">Plastocyanin</fullName>
    </submittedName>
</protein>
<sequence length="671" mass="73050">MRYASYLGRLGMKLIHVISVHLLLFGLLFFSLGQCKGEDPAASAFVHVTMMDNAFHPPVIRTFKGGKIRFVNEGNNPHNAIATDKSWTTETTYGQLTMLRGAQADVFYPEEGVFPYFCSFHASPDGKVGMTGVAVIGNASYSPQTNASKSKISKQWSGVTRKVPSQYPTIQNAVDAAQPGDLILIAKGIYKEEVVVTTPSLVIRGEDRSETIIDGEFLRGNGIMVVGADGVAVENLTTRNATLNGVYWTGVKGYRGSYITAYNNGDYGVYAFDSVDGIMEHSYGSGSPDSGFYIGQCNPCKAIVYNVISENNALGYSGTNASGDLYLLSSVWRKNQLGLGPNTLDRELLPPQKNIVIKKNLVYDNNNLEAPSKKLEIPSIGNGIALLGGLENSVDGNLVFHHKNYGILVTLNIDENIWISNNNEVKNNTVVSSGRGDIAVSGPVSVGNCFENNKYNVASPPLLETFQSCGKIRYPLSGDLSSTIGLLALFVQANLGDFDLGDYKTQPAPPNQENMPKELEKKILPAHDVFETNKYLIEKAELPSIAKSELEAYRKAGKLNTSAFQVHFPGTWKTWFFHIVGFLLPFSIFASWTGLALLDKMNRKPTSLQGDLSFWLILLLPFIGSLLVLFSKESLVPKKVRNVVVFGGTGLFLSILVMAVYAIIAVTGPAA</sequence>
<dbReference type="AlphaFoldDB" id="A0A4R9LXZ0"/>
<dbReference type="InterPro" id="IPR011050">
    <property type="entry name" value="Pectin_lyase_fold/virulence"/>
</dbReference>
<dbReference type="OrthoDB" id="339817at2"/>